<reference evidence="7 8" key="1">
    <citation type="submission" date="2016-04" db="EMBL/GenBank/DDBJ databases">
        <authorList>
            <person name="Evans L.H."/>
            <person name="Alamgir A."/>
            <person name="Owens N."/>
            <person name="Weber N.D."/>
            <person name="Virtaneva K."/>
            <person name="Barbian K."/>
            <person name="Babar A."/>
            <person name="Rosenke K."/>
        </authorList>
    </citation>
    <scope>NUCLEOTIDE SEQUENCE [LARGE SCALE GENOMIC DNA]</scope>
    <source>
        <strain evidence="7 8">LMa1</strain>
    </source>
</reference>
<evidence type="ECO:0000259" key="5">
    <source>
        <dbReference type="Pfam" id="PF00501"/>
    </source>
</evidence>
<evidence type="ECO:0000259" key="6">
    <source>
        <dbReference type="Pfam" id="PF13193"/>
    </source>
</evidence>
<evidence type="ECO:0000313" key="7">
    <source>
        <dbReference type="EMBL" id="OAT84991.1"/>
    </source>
</evidence>
<dbReference type="GO" id="GO:0016874">
    <property type="term" value="F:ligase activity"/>
    <property type="evidence" value="ECO:0007669"/>
    <property type="project" value="UniProtKB-KW"/>
</dbReference>
<keyword evidence="8" id="KW-1185">Reference proteome</keyword>
<feature type="domain" description="AMP-binding enzyme C-terminal" evidence="6">
    <location>
        <begin position="458"/>
        <end position="534"/>
    </location>
</feature>
<dbReference type="InterPro" id="IPR042099">
    <property type="entry name" value="ANL_N_sf"/>
</dbReference>
<dbReference type="AlphaFoldDB" id="A0A1B7LGA4"/>
<keyword evidence="2" id="KW-0436">Ligase</keyword>
<evidence type="ECO:0000313" key="8">
    <source>
        <dbReference type="Proteomes" id="UP000078532"/>
    </source>
</evidence>
<dbReference type="InterPro" id="IPR000873">
    <property type="entry name" value="AMP-dep_synth/lig_dom"/>
</dbReference>
<dbReference type="SUPFAM" id="SSF56801">
    <property type="entry name" value="Acetyl-CoA synthetase-like"/>
    <property type="match status" value="1"/>
</dbReference>
<sequence>MKIIKGCPSTSMNDYQLNTTTIIRHAARNFPEREIVYRNERGVFRYNYNEAYQRIKRLANALKKLKINPGDRVGVLDWNTNRFFELYFAVPGTGAVLLQMNLRIVPEELIYVVNHSEAKLIFVDESLIPVAEAISSSVPTVKGYVIMTDKNPACFKTKLSPVYSYEELLADAETDYDWPMVDETSTYSACYTTGTTGRPKGVYYSHRCIYLHTMEAVCYTGINWNDNFMQIVPMFHAQGWGFFFAAAFMGAKIVLPGRYLVEDIGSLVELMIEEKVTVGCGAPAIFMPMFNYLRTLEEKPHFGGARFLSGATEPPLAMMKGLKEYGINIIHAYGATETTPLAALNLLKPDMESKLAEEEKWDLKRRQGLPVTGLDIKIVDPEGRELPHDGKTSGEILIRGPWITGSYYNDSRNAESFVDGYWKSGDAGTIDSNGYLKVTDRVKDLIKSGGEWISSVDLENSIVGHPKVLEAAVIGAYHPRWEERPLAFVVPKEEYKDQITKDEILDFIASRFARWQLPDDVLFIDEIPKTSVGKISKNALRNKYKDYFRSFKKC</sequence>
<comment type="similarity">
    <text evidence="1">Belongs to the ATP-dependent AMP-binding enzyme family.</text>
</comment>
<organism evidence="7 8">
    <name type="scientific">Desulfotomaculum copahuensis</name>
    <dbReference type="NCBI Taxonomy" id="1838280"/>
    <lineage>
        <taxon>Bacteria</taxon>
        <taxon>Bacillati</taxon>
        <taxon>Bacillota</taxon>
        <taxon>Clostridia</taxon>
        <taxon>Eubacteriales</taxon>
        <taxon>Desulfotomaculaceae</taxon>
        <taxon>Desulfotomaculum</taxon>
    </lineage>
</organism>
<dbReference type="Gene3D" id="3.40.50.12780">
    <property type="entry name" value="N-terminal domain of ligase-like"/>
    <property type="match status" value="1"/>
</dbReference>
<dbReference type="InterPro" id="IPR045851">
    <property type="entry name" value="AMP-bd_C_sf"/>
</dbReference>
<dbReference type="InterPro" id="IPR025110">
    <property type="entry name" value="AMP-bd_C"/>
</dbReference>
<proteinExistence type="inferred from homology"/>
<dbReference type="GO" id="GO:0006631">
    <property type="term" value="P:fatty acid metabolic process"/>
    <property type="evidence" value="ECO:0007669"/>
    <property type="project" value="UniProtKB-KW"/>
</dbReference>
<dbReference type="NCBIfam" id="NF004837">
    <property type="entry name" value="PRK06187.1"/>
    <property type="match status" value="1"/>
</dbReference>
<dbReference type="PANTHER" id="PTHR43859">
    <property type="entry name" value="ACYL-ACTIVATING ENZYME"/>
    <property type="match status" value="1"/>
</dbReference>
<dbReference type="PANTHER" id="PTHR43859:SF4">
    <property type="entry name" value="BUTANOATE--COA LIGASE AAE1-RELATED"/>
    <property type="match status" value="1"/>
</dbReference>
<comment type="caution">
    <text evidence="7">The sequence shown here is derived from an EMBL/GenBank/DDBJ whole genome shotgun (WGS) entry which is preliminary data.</text>
</comment>
<evidence type="ECO:0000256" key="2">
    <source>
        <dbReference type="ARBA" id="ARBA00022598"/>
    </source>
</evidence>
<dbReference type="STRING" id="1838280.A6M21_07115"/>
<dbReference type="Gene3D" id="3.30.300.30">
    <property type="match status" value="1"/>
</dbReference>
<evidence type="ECO:0000256" key="1">
    <source>
        <dbReference type="ARBA" id="ARBA00006432"/>
    </source>
</evidence>
<evidence type="ECO:0000256" key="4">
    <source>
        <dbReference type="ARBA" id="ARBA00023098"/>
    </source>
</evidence>
<dbReference type="Proteomes" id="UP000078532">
    <property type="component" value="Unassembled WGS sequence"/>
</dbReference>
<dbReference type="OrthoDB" id="9778383at2"/>
<protein>
    <submittedName>
        <fullName evidence="7">AMP-dependent synthetase</fullName>
    </submittedName>
</protein>
<evidence type="ECO:0000256" key="3">
    <source>
        <dbReference type="ARBA" id="ARBA00022832"/>
    </source>
</evidence>
<keyword evidence="3" id="KW-0276">Fatty acid metabolism</keyword>
<dbReference type="Pfam" id="PF00501">
    <property type="entry name" value="AMP-binding"/>
    <property type="match status" value="1"/>
</dbReference>
<gene>
    <name evidence="7" type="ORF">A6M21_07115</name>
</gene>
<dbReference type="Pfam" id="PF13193">
    <property type="entry name" value="AMP-binding_C"/>
    <property type="match status" value="1"/>
</dbReference>
<accession>A0A1B7LGA4</accession>
<dbReference type="CDD" id="cd12119">
    <property type="entry name" value="ttLC_FACS_AlkK_like"/>
    <property type="match status" value="1"/>
</dbReference>
<dbReference type="EMBL" id="LYVF01000085">
    <property type="protein sequence ID" value="OAT84991.1"/>
    <property type="molecule type" value="Genomic_DNA"/>
</dbReference>
<feature type="domain" description="AMP-dependent synthetase/ligase" evidence="5">
    <location>
        <begin position="24"/>
        <end position="408"/>
    </location>
</feature>
<keyword evidence="4" id="KW-0443">Lipid metabolism</keyword>
<name>A0A1B7LGA4_9FIRM</name>
<dbReference type="FunFam" id="3.30.300.30:FF:000008">
    <property type="entry name" value="2,3-dihydroxybenzoate-AMP ligase"/>
    <property type="match status" value="1"/>
</dbReference>
<dbReference type="RefSeq" id="WP_066667129.1">
    <property type="nucleotide sequence ID" value="NZ_LYVF01000085.1"/>
</dbReference>